<keyword evidence="10" id="KW-1185">Reference proteome</keyword>
<dbReference type="PROSITE" id="PS00216">
    <property type="entry name" value="SUGAR_TRANSPORT_1"/>
    <property type="match status" value="1"/>
</dbReference>
<evidence type="ECO:0000259" key="8">
    <source>
        <dbReference type="PROSITE" id="PS50850"/>
    </source>
</evidence>
<proteinExistence type="predicted"/>
<dbReference type="OrthoDB" id="9783227at2"/>
<evidence type="ECO:0000256" key="5">
    <source>
        <dbReference type="ARBA" id="ARBA00022989"/>
    </source>
</evidence>
<feature type="transmembrane region" description="Helical" evidence="7">
    <location>
        <begin position="130"/>
        <end position="156"/>
    </location>
</feature>
<dbReference type="InterPro" id="IPR020846">
    <property type="entry name" value="MFS_dom"/>
</dbReference>
<protein>
    <submittedName>
        <fullName evidence="9">General substrate transporter</fullName>
    </submittedName>
</protein>
<dbReference type="InterPro" id="IPR011701">
    <property type="entry name" value="MFS"/>
</dbReference>
<feature type="transmembrane region" description="Helical" evidence="7">
    <location>
        <begin position="348"/>
        <end position="366"/>
    </location>
</feature>
<dbReference type="InterPro" id="IPR036259">
    <property type="entry name" value="MFS_trans_sf"/>
</dbReference>
<evidence type="ECO:0000313" key="10">
    <source>
        <dbReference type="Proteomes" id="UP000054624"/>
    </source>
</evidence>
<dbReference type="Proteomes" id="UP000054624">
    <property type="component" value="Unassembled WGS sequence"/>
</dbReference>
<evidence type="ECO:0000256" key="6">
    <source>
        <dbReference type="ARBA" id="ARBA00023136"/>
    </source>
</evidence>
<feature type="transmembrane region" description="Helical" evidence="7">
    <location>
        <begin position="323"/>
        <end position="342"/>
    </location>
</feature>
<evidence type="ECO:0000256" key="3">
    <source>
        <dbReference type="ARBA" id="ARBA00022475"/>
    </source>
</evidence>
<feature type="transmembrane region" description="Helical" evidence="7">
    <location>
        <begin position="63"/>
        <end position="83"/>
    </location>
</feature>
<dbReference type="CDD" id="cd17369">
    <property type="entry name" value="MFS_ShiA_like"/>
    <property type="match status" value="1"/>
</dbReference>
<dbReference type="GO" id="GO:0022857">
    <property type="term" value="F:transmembrane transporter activity"/>
    <property type="evidence" value="ECO:0007669"/>
    <property type="project" value="InterPro"/>
</dbReference>
<dbReference type="PROSITE" id="PS00217">
    <property type="entry name" value="SUGAR_TRANSPORT_2"/>
    <property type="match status" value="1"/>
</dbReference>
<evidence type="ECO:0000256" key="2">
    <source>
        <dbReference type="ARBA" id="ARBA00022448"/>
    </source>
</evidence>
<dbReference type="PANTHER" id="PTHR43045:SF2">
    <property type="entry name" value="INNER MEMBRANE METABOLITE TRANSPORT PROTEIN YHJE"/>
    <property type="match status" value="1"/>
</dbReference>
<dbReference type="PROSITE" id="PS50850">
    <property type="entry name" value="MFS"/>
    <property type="match status" value="1"/>
</dbReference>
<keyword evidence="6 7" id="KW-0472">Membrane</keyword>
<keyword evidence="2" id="KW-0813">Transport</keyword>
<name>A0A158DY52_9BURK</name>
<feature type="transmembrane region" description="Helical" evidence="7">
    <location>
        <begin position="30"/>
        <end position="51"/>
    </location>
</feature>
<sequence>MARESQQALTDVSLIDGVRSDDNRSKMRRVASASFVGSLVEFYDFNIYGYASALFFGKIFFPALGPAAGTVAAFATLGVAFVARPVGSILFGHFGDRLGRKRTLVTTLLIMGVSTCLVGLMPTVEQIGVAAPILLVVLRILQGLAAGGEWAGAALFAVENAPAPKRGFWAMFASLGGGAALTLAPATFLVTGFAMSDADFAAYGWRIPFITSLVLIAVGLYIRLRMEESAIFTKERDHGGVPRVPLLEAFRRQRREVLLAGGAMIIPPSFGYLGASYMSNYGATALGLGRTEVLALGVIGGLALTFGIWISGFYSDRFGRRTIILAAAIVAVPWALVLFPLMKLGSSGMFGACMCITMFISGCGLGPMSAFMSELFHTRYRYTAAGFSYNIAQIIGGAGTPLLAAWMTPRFGGLTFGVYLAVLSVISLVCVLKLSETKDYDLSRNIPQS</sequence>
<feature type="transmembrane region" description="Helical" evidence="7">
    <location>
        <begin position="168"/>
        <end position="191"/>
    </location>
</feature>
<feature type="transmembrane region" description="Helical" evidence="7">
    <location>
        <begin position="203"/>
        <end position="224"/>
    </location>
</feature>
<accession>A0A158DY52</accession>
<dbReference type="InterPro" id="IPR005829">
    <property type="entry name" value="Sugar_transporter_CS"/>
</dbReference>
<keyword evidence="5 7" id="KW-1133">Transmembrane helix</keyword>
<evidence type="ECO:0000256" key="4">
    <source>
        <dbReference type="ARBA" id="ARBA00022692"/>
    </source>
</evidence>
<feature type="domain" description="Major facilitator superfamily (MFS) profile" evidence="8">
    <location>
        <begin position="30"/>
        <end position="438"/>
    </location>
</feature>
<feature type="transmembrane region" description="Helical" evidence="7">
    <location>
        <begin position="293"/>
        <end position="311"/>
    </location>
</feature>
<dbReference type="EMBL" id="FCOI02000061">
    <property type="protein sequence ID" value="SAK99106.1"/>
    <property type="molecule type" value="Genomic_DNA"/>
</dbReference>
<feature type="transmembrane region" description="Helical" evidence="7">
    <location>
        <begin position="257"/>
        <end position="273"/>
    </location>
</feature>
<feature type="transmembrane region" description="Helical" evidence="7">
    <location>
        <begin position="104"/>
        <end position="124"/>
    </location>
</feature>
<dbReference type="Pfam" id="PF07690">
    <property type="entry name" value="MFS_1"/>
    <property type="match status" value="1"/>
</dbReference>
<dbReference type="SUPFAM" id="SSF103473">
    <property type="entry name" value="MFS general substrate transporter"/>
    <property type="match status" value="1"/>
</dbReference>
<organism evidence="9 10">
    <name type="scientific">Caballeronia temeraria</name>
    <dbReference type="NCBI Taxonomy" id="1777137"/>
    <lineage>
        <taxon>Bacteria</taxon>
        <taxon>Pseudomonadati</taxon>
        <taxon>Pseudomonadota</taxon>
        <taxon>Betaproteobacteria</taxon>
        <taxon>Burkholderiales</taxon>
        <taxon>Burkholderiaceae</taxon>
        <taxon>Caballeronia</taxon>
    </lineage>
</organism>
<dbReference type="STRING" id="1777137.AWB76_07651"/>
<evidence type="ECO:0000313" key="9">
    <source>
        <dbReference type="EMBL" id="SAK99106.1"/>
    </source>
</evidence>
<gene>
    <name evidence="9" type="ORF">AWB76_07651</name>
</gene>
<dbReference type="PANTHER" id="PTHR43045">
    <property type="entry name" value="SHIKIMATE TRANSPORTER"/>
    <property type="match status" value="1"/>
</dbReference>
<keyword evidence="3" id="KW-1003">Cell membrane</keyword>
<comment type="subcellular location">
    <subcellularLocation>
        <location evidence="1">Cell membrane</location>
        <topology evidence="1">Multi-pass membrane protein</topology>
    </subcellularLocation>
</comment>
<dbReference type="AlphaFoldDB" id="A0A158DY52"/>
<evidence type="ECO:0000256" key="1">
    <source>
        <dbReference type="ARBA" id="ARBA00004651"/>
    </source>
</evidence>
<feature type="transmembrane region" description="Helical" evidence="7">
    <location>
        <begin position="387"/>
        <end position="407"/>
    </location>
</feature>
<dbReference type="Gene3D" id="1.20.1250.20">
    <property type="entry name" value="MFS general substrate transporter like domains"/>
    <property type="match status" value="2"/>
</dbReference>
<reference evidence="10" key="1">
    <citation type="submission" date="2016-01" db="EMBL/GenBank/DDBJ databases">
        <authorList>
            <person name="Peeters Charlotte."/>
        </authorList>
    </citation>
    <scope>NUCLEOTIDE SEQUENCE [LARGE SCALE GENOMIC DNA]</scope>
</reference>
<evidence type="ECO:0000256" key="7">
    <source>
        <dbReference type="SAM" id="Phobius"/>
    </source>
</evidence>
<feature type="transmembrane region" description="Helical" evidence="7">
    <location>
        <begin position="413"/>
        <end position="434"/>
    </location>
</feature>
<dbReference type="RefSeq" id="WP_096031403.1">
    <property type="nucleotide sequence ID" value="NZ_FCOI02000061.1"/>
</dbReference>
<dbReference type="GO" id="GO:0005886">
    <property type="term" value="C:plasma membrane"/>
    <property type="evidence" value="ECO:0007669"/>
    <property type="project" value="UniProtKB-SubCell"/>
</dbReference>
<keyword evidence="4 7" id="KW-0812">Transmembrane</keyword>